<dbReference type="Proteomes" id="UP000594464">
    <property type="component" value="Chromosome"/>
</dbReference>
<dbReference type="PANTHER" id="PTHR43080:SF2">
    <property type="entry name" value="CBS DOMAIN-CONTAINING PROTEIN"/>
    <property type="match status" value="1"/>
</dbReference>
<feature type="domain" description="CBS" evidence="3">
    <location>
        <begin position="339"/>
        <end position="396"/>
    </location>
</feature>
<feature type="domain" description="CBS" evidence="3">
    <location>
        <begin position="73"/>
        <end position="131"/>
    </location>
</feature>
<dbReference type="Gene3D" id="3.10.580.10">
    <property type="entry name" value="CBS-domain"/>
    <property type="match status" value="3"/>
</dbReference>
<protein>
    <submittedName>
        <fullName evidence="4">CBS domain-containing protein</fullName>
    </submittedName>
</protein>
<proteinExistence type="predicted"/>
<evidence type="ECO:0000256" key="2">
    <source>
        <dbReference type="PROSITE-ProRule" id="PRU00703"/>
    </source>
</evidence>
<dbReference type="InterPro" id="IPR051257">
    <property type="entry name" value="Diverse_CBS-Domain"/>
</dbReference>
<dbReference type="InterPro" id="IPR000644">
    <property type="entry name" value="CBS_dom"/>
</dbReference>
<gene>
    <name evidence="4" type="ORF">G3M78_04335</name>
</gene>
<dbReference type="Pfam" id="PF00571">
    <property type="entry name" value="CBS"/>
    <property type="match status" value="6"/>
</dbReference>
<keyword evidence="1 2" id="KW-0129">CBS domain</keyword>
<reference evidence="5" key="1">
    <citation type="submission" date="2020-02" db="EMBL/GenBank/DDBJ databases">
        <title>Genomic and physiological characterization of two novel Nitrospinaceae genera.</title>
        <authorList>
            <person name="Mueller A.J."/>
            <person name="Jung M.-Y."/>
            <person name="Strachan C.R."/>
            <person name="Herbold C.W."/>
            <person name="Kirkegaard R.H."/>
            <person name="Daims H."/>
        </authorList>
    </citation>
    <scope>NUCLEOTIDE SEQUENCE [LARGE SCALE GENOMIC DNA]</scope>
</reference>
<organism evidence="4 5">
    <name type="scientific">Candidatus Nitrohelix vancouverensis</name>
    <dbReference type="NCBI Taxonomy" id="2705534"/>
    <lineage>
        <taxon>Bacteria</taxon>
        <taxon>Pseudomonadati</taxon>
        <taxon>Nitrospinota/Tectimicrobiota group</taxon>
        <taxon>Nitrospinota</taxon>
        <taxon>Nitrospinia</taxon>
        <taxon>Nitrospinales</taxon>
        <taxon>Nitrospinaceae</taxon>
        <taxon>Candidatus Nitrohelix</taxon>
    </lineage>
</organism>
<dbReference type="InterPro" id="IPR046342">
    <property type="entry name" value="CBS_dom_sf"/>
</dbReference>
<evidence type="ECO:0000259" key="3">
    <source>
        <dbReference type="PROSITE" id="PS51371"/>
    </source>
</evidence>
<sequence length="401" mass="44863">MDEIRNYMEETLISIDREQSLSDGLKVLQSNSVSSLLITDNGKYAGIFTETDLARHVIAEGRKLSKIPMSVFLNKRLITLEASHSMQEAYERMRSSHIRHLGVTDGGEFVGLLSIKDFANYYHNAFNADDSERGDIDYFMQKTLAIVSPEQSVRAVAKTMKELKTGAVLIGNREVCTGLATERHLLQHVCKALEAGYDSQIGSIKVQPFVSIPCKESMESAYQLMRKHNIRHLAVTDKPSIANRKIVGVLATNDFASYYSFKVAQDVAEEDKVRYYMEENLLEIDSEATVQAASQLMREHNAGALLVKRGDKYSGLVTERDLIHGVLAEGGKASDTISAHQAKPVTIDTNRSMEDVLSAMRDNNVRYVIATENKRIKGIVSIKDLAIYFKHKYVSESVEND</sequence>
<evidence type="ECO:0000313" key="5">
    <source>
        <dbReference type="Proteomes" id="UP000594464"/>
    </source>
</evidence>
<dbReference type="PANTHER" id="PTHR43080">
    <property type="entry name" value="CBS DOMAIN-CONTAINING PROTEIN CBSX3, MITOCHONDRIAL"/>
    <property type="match status" value="1"/>
</dbReference>
<evidence type="ECO:0000256" key="1">
    <source>
        <dbReference type="ARBA" id="ARBA00023122"/>
    </source>
</evidence>
<feature type="domain" description="CBS" evidence="3">
    <location>
        <begin position="203"/>
        <end position="267"/>
    </location>
</feature>
<dbReference type="SMART" id="SM00116">
    <property type="entry name" value="CBS"/>
    <property type="match status" value="6"/>
</dbReference>
<name>A0A7T0C174_9BACT</name>
<dbReference type="SUPFAM" id="SSF54631">
    <property type="entry name" value="CBS-domain pair"/>
    <property type="match status" value="3"/>
</dbReference>
<dbReference type="PROSITE" id="PS51371">
    <property type="entry name" value="CBS"/>
    <property type="match status" value="5"/>
</dbReference>
<dbReference type="EMBL" id="CP048620">
    <property type="protein sequence ID" value="QPJ64658.1"/>
    <property type="molecule type" value="Genomic_DNA"/>
</dbReference>
<dbReference type="AlphaFoldDB" id="A0A7T0C174"/>
<feature type="domain" description="CBS" evidence="3">
    <location>
        <begin position="277"/>
        <end position="334"/>
    </location>
</feature>
<feature type="domain" description="CBS" evidence="3">
    <location>
        <begin position="8"/>
        <end position="64"/>
    </location>
</feature>
<evidence type="ECO:0000313" key="4">
    <source>
        <dbReference type="EMBL" id="QPJ64658.1"/>
    </source>
</evidence>
<accession>A0A7T0C174</accession>
<dbReference type="KEGG" id="nva:G3M78_04335"/>